<accession>A0AAD7ARX0</accession>
<feature type="region of interest" description="Disordered" evidence="3">
    <location>
        <begin position="16"/>
        <end position="43"/>
    </location>
</feature>
<evidence type="ECO:0000256" key="1">
    <source>
        <dbReference type="ARBA" id="ARBA00004141"/>
    </source>
</evidence>
<dbReference type="Pfam" id="PF07690">
    <property type="entry name" value="MFS_1"/>
    <property type="match status" value="1"/>
</dbReference>
<feature type="transmembrane region" description="Helical" evidence="4">
    <location>
        <begin position="98"/>
        <end position="122"/>
    </location>
</feature>
<feature type="domain" description="Major facilitator superfamily (MFS) profile" evidence="5">
    <location>
        <begin position="262"/>
        <end position="457"/>
    </location>
</feature>
<comment type="subcellular location">
    <subcellularLocation>
        <location evidence="1">Membrane</location>
        <topology evidence="1">Multi-pass membrane protein</topology>
    </subcellularLocation>
</comment>
<feature type="transmembrane region" description="Helical" evidence="4">
    <location>
        <begin position="427"/>
        <end position="449"/>
    </location>
</feature>
<evidence type="ECO:0000259" key="5">
    <source>
        <dbReference type="PROSITE" id="PS50850"/>
    </source>
</evidence>
<gene>
    <name evidence="6" type="ORF">DFH08DRAFT_835587</name>
</gene>
<comment type="caution">
    <text evidence="6">The sequence shown here is derived from an EMBL/GenBank/DDBJ whole genome shotgun (WGS) entry which is preliminary data.</text>
</comment>
<dbReference type="InterPro" id="IPR020846">
    <property type="entry name" value="MFS_dom"/>
</dbReference>
<name>A0AAD7ARX0_9AGAR</name>
<dbReference type="GO" id="GO:0022857">
    <property type="term" value="F:transmembrane transporter activity"/>
    <property type="evidence" value="ECO:0007669"/>
    <property type="project" value="InterPro"/>
</dbReference>
<feature type="transmembrane region" description="Helical" evidence="4">
    <location>
        <begin position="218"/>
        <end position="238"/>
    </location>
</feature>
<evidence type="ECO:0000313" key="7">
    <source>
        <dbReference type="Proteomes" id="UP001218218"/>
    </source>
</evidence>
<sequence length="457" mass="47146">MTRSDLDIALEPTGIVGSTTTSQLGEENEEGSSERDLNTTRPAQGTTVVEALSHYPDGGFDAWLMVACSSSLLAVAVGGIYSWGVMQDALTGLGSTGTIAYIGSVQATFTGLLAIPCARLVASFGPRPVALAGTVLCFLGPLTASFVTTSFVGLFILEGVVWGVGAALIFPAAATLPSSYFLKRRNLATGITYGGGGVGGAGFSLLSSVLLNKLGIPWALRITAFLYLALTLPPALVLKSRFPLKPFRSGPVVEWSLFKNPTFLLLFFGAAIALFPLFVPPFFLPLFASSLGLSSLTGSLLLAGFNLASAAGRIICGLGADRLLGSTNAQILCLFASAITTFIIWPLATSLPPLAIFAVVNGFAAGGFFSLMPGVVSGLFGSSRLSSVFGAVLTSFFPGYFLGGPIAGFILSASGGSEKGVAAFRPAIFYSGALTVVSCGLILAARITASKELRKRI</sequence>
<comment type="similarity">
    <text evidence="2">Belongs to the major facilitator superfamily. Monocarboxylate porter (TC 2.A.1.13) family.</text>
</comment>
<feature type="transmembrane region" description="Helical" evidence="4">
    <location>
        <begin position="388"/>
        <end position="415"/>
    </location>
</feature>
<feature type="transmembrane region" description="Helical" evidence="4">
    <location>
        <begin position="191"/>
        <end position="212"/>
    </location>
</feature>
<evidence type="ECO:0000256" key="3">
    <source>
        <dbReference type="SAM" id="MobiDB-lite"/>
    </source>
</evidence>
<feature type="transmembrane region" description="Helical" evidence="4">
    <location>
        <begin position="296"/>
        <end position="316"/>
    </location>
</feature>
<keyword evidence="7" id="KW-1185">Reference proteome</keyword>
<evidence type="ECO:0000256" key="2">
    <source>
        <dbReference type="ARBA" id="ARBA00006727"/>
    </source>
</evidence>
<protein>
    <submittedName>
        <fullName evidence="6">Monocarboxylate transporter</fullName>
    </submittedName>
</protein>
<dbReference type="PANTHER" id="PTHR11360">
    <property type="entry name" value="MONOCARBOXYLATE TRANSPORTER"/>
    <property type="match status" value="1"/>
</dbReference>
<dbReference type="InterPro" id="IPR011701">
    <property type="entry name" value="MFS"/>
</dbReference>
<reference evidence="6" key="1">
    <citation type="submission" date="2023-03" db="EMBL/GenBank/DDBJ databases">
        <title>Massive genome expansion in bonnet fungi (Mycena s.s.) driven by repeated elements and novel gene families across ecological guilds.</title>
        <authorList>
            <consortium name="Lawrence Berkeley National Laboratory"/>
            <person name="Harder C.B."/>
            <person name="Miyauchi S."/>
            <person name="Viragh M."/>
            <person name="Kuo A."/>
            <person name="Thoen E."/>
            <person name="Andreopoulos B."/>
            <person name="Lu D."/>
            <person name="Skrede I."/>
            <person name="Drula E."/>
            <person name="Henrissat B."/>
            <person name="Morin E."/>
            <person name="Kohler A."/>
            <person name="Barry K."/>
            <person name="LaButti K."/>
            <person name="Morin E."/>
            <person name="Salamov A."/>
            <person name="Lipzen A."/>
            <person name="Mereny Z."/>
            <person name="Hegedus B."/>
            <person name="Baldrian P."/>
            <person name="Stursova M."/>
            <person name="Weitz H."/>
            <person name="Taylor A."/>
            <person name="Grigoriev I.V."/>
            <person name="Nagy L.G."/>
            <person name="Martin F."/>
            <person name="Kauserud H."/>
        </authorList>
    </citation>
    <scope>NUCLEOTIDE SEQUENCE</scope>
    <source>
        <strain evidence="6">CBHHK002</strain>
    </source>
</reference>
<dbReference type="SUPFAM" id="SSF103473">
    <property type="entry name" value="MFS general substrate transporter"/>
    <property type="match status" value="1"/>
</dbReference>
<keyword evidence="4" id="KW-0472">Membrane</keyword>
<dbReference type="EMBL" id="JARIHO010000002">
    <property type="protein sequence ID" value="KAJ7366821.1"/>
    <property type="molecule type" value="Genomic_DNA"/>
</dbReference>
<dbReference type="InterPro" id="IPR036259">
    <property type="entry name" value="MFS_trans_sf"/>
</dbReference>
<feature type="transmembrane region" description="Helical" evidence="4">
    <location>
        <begin position="62"/>
        <end position="86"/>
    </location>
</feature>
<feature type="transmembrane region" description="Helical" evidence="4">
    <location>
        <begin position="328"/>
        <end position="348"/>
    </location>
</feature>
<keyword evidence="4" id="KW-1133">Transmembrane helix</keyword>
<dbReference type="Gene3D" id="1.20.1250.20">
    <property type="entry name" value="MFS general substrate transporter like domains"/>
    <property type="match status" value="2"/>
</dbReference>
<feature type="transmembrane region" description="Helical" evidence="4">
    <location>
        <begin position="162"/>
        <end position="182"/>
    </location>
</feature>
<keyword evidence="4" id="KW-0812">Transmembrane</keyword>
<dbReference type="Proteomes" id="UP001218218">
    <property type="component" value="Unassembled WGS sequence"/>
</dbReference>
<dbReference type="GO" id="GO:0016020">
    <property type="term" value="C:membrane"/>
    <property type="evidence" value="ECO:0007669"/>
    <property type="project" value="UniProtKB-SubCell"/>
</dbReference>
<evidence type="ECO:0000256" key="4">
    <source>
        <dbReference type="SAM" id="Phobius"/>
    </source>
</evidence>
<dbReference type="PROSITE" id="PS50850">
    <property type="entry name" value="MFS"/>
    <property type="match status" value="1"/>
</dbReference>
<feature type="compositionally biased region" description="Polar residues" evidence="3">
    <location>
        <begin position="16"/>
        <end position="25"/>
    </location>
</feature>
<feature type="transmembrane region" description="Helical" evidence="4">
    <location>
        <begin position="129"/>
        <end position="156"/>
    </location>
</feature>
<feature type="transmembrane region" description="Helical" evidence="4">
    <location>
        <begin position="263"/>
        <end position="284"/>
    </location>
</feature>
<proteinExistence type="inferred from homology"/>
<evidence type="ECO:0000313" key="6">
    <source>
        <dbReference type="EMBL" id="KAJ7366821.1"/>
    </source>
</evidence>
<dbReference type="AlphaFoldDB" id="A0AAD7ARX0"/>
<organism evidence="6 7">
    <name type="scientific">Mycena albidolilacea</name>
    <dbReference type="NCBI Taxonomy" id="1033008"/>
    <lineage>
        <taxon>Eukaryota</taxon>
        <taxon>Fungi</taxon>
        <taxon>Dikarya</taxon>
        <taxon>Basidiomycota</taxon>
        <taxon>Agaricomycotina</taxon>
        <taxon>Agaricomycetes</taxon>
        <taxon>Agaricomycetidae</taxon>
        <taxon>Agaricales</taxon>
        <taxon>Marasmiineae</taxon>
        <taxon>Mycenaceae</taxon>
        <taxon>Mycena</taxon>
    </lineage>
</organism>
<feature type="transmembrane region" description="Helical" evidence="4">
    <location>
        <begin position="354"/>
        <end position="376"/>
    </location>
</feature>
<dbReference type="InterPro" id="IPR050327">
    <property type="entry name" value="Proton-linked_MCT"/>
</dbReference>
<dbReference type="PANTHER" id="PTHR11360:SF305">
    <property type="entry name" value="MAJOR FACILITATOR SUPERFAMILY (MFS) PROFILE DOMAIN-CONTAINING PROTEIN"/>
    <property type="match status" value="1"/>
</dbReference>